<evidence type="ECO:0000256" key="1">
    <source>
        <dbReference type="SAM" id="SignalP"/>
    </source>
</evidence>
<feature type="domain" description="TonB-dependent transporter Oar-like beta-barrel" evidence="2">
    <location>
        <begin position="237"/>
        <end position="1274"/>
    </location>
</feature>
<dbReference type="EMBL" id="CP000473">
    <property type="protein sequence ID" value="ABJ86345.1"/>
    <property type="molecule type" value="Genomic_DNA"/>
</dbReference>
<feature type="signal peptide" evidence="1">
    <location>
        <begin position="1"/>
        <end position="21"/>
    </location>
</feature>
<keyword evidence="1" id="KW-0732">Signal</keyword>
<dbReference type="HOGENOM" id="CLU_006298_0_0_0"/>
<dbReference type="SUPFAM" id="SSF49452">
    <property type="entry name" value="Starch-binding domain-like"/>
    <property type="match status" value="1"/>
</dbReference>
<gene>
    <name evidence="3" type="ordered locus">Acid_5396</name>
</gene>
<dbReference type="eggNOG" id="COG1629">
    <property type="taxonomic scope" value="Bacteria"/>
</dbReference>
<dbReference type="InterPro" id="IPR057601">
    <property type="entry name" value="Oar-like_b-barrel"/>
</dbReference>
<reference evidence="3" key="1">
    <citation type="submission" date="2006-10" db="EMBL/GenBank/DDBJ databases">
        <title>Complete sequence of Solibacter usitatus Ellin6076.</title>
        <authorList>
            <consortium name="US DOE Joint Genome Institute"/>
            <person name="Copeland A."/>
            <person name="Lucas S."/>
            <person name="Lapidus A."/>
            <person name="Barry K."/>
            <person name="Detter J.C."/>
            <person name="Glavina del Rio T."/>
            <person name="Hammon N."/>
            <person name="Israni S."/>
            <person name="Dalin E."/>
            <person name="Tice H."/>
            <person name="Pitluck S."/>
            <person name="Thompson L.S."/>
            <person name="Brettin T."/>
            <person name="Bruce D."/>
            <person name="Han C."/>
            <person name="Tapia R."/>
            <person name="Gilna P."/>
            <person name="Schmutz J."/>
            <person name="Larimer F."/>
            <person name="Land M."/>
            <person name="Hauser L."/>
            <person name="Kyrpides N."/>
            <person name="Mikhailova N."/>
            <person name="Janssen P.H."/>
            <person name="Kuske C.R."/>
            <person name="Richardson P."/>
        </authorList>
    </citation>
    <scope>NUCLEOTIDE SEQUENCE</scope>
    <source>
        <strain evidence="3">Ellin6076</strain>
    </source>
</reference>
<sequence length="1281" mass="137045" precursor="true">MTYCRLCMLAALLSFPLGLSAQVTSTASLSGTVSDATGSVVPNAVIRVTHLENGTTYNSVTGSNGAFTVPSLPTGLYNVTAAAKGFKQETVSNVKMDAGVPASVQIRLEVGSQTEVVTVEASAAVLQTQSATVNTSLMGRQIVELPLVSREALDLALTLPGVTTPGRPRTSTVNGLAKGAINITMDGVNVQDNNGKSTDGFYTYVRPRLDAVEEVTVSTGAAGADSNGEGAIQIKFVTRSGSNDFHGSLYEYHRNPALNANYWFNNRDLAPDPRTGKAPNTRVLLNQYGGRAGGPVYLPKVFNGRNRAFFFVNYEEFRLPEQSLRTRTIFNPLTQNGVFQYGTQKINLLSLAAANGQTSTIDPTIAALLAQISATTAHGSVSPGSDPNIDRFTFINTGGQVRKFATARFDVNLNSRNSLEFSWNYQHLFYTGEQVDFLNNSDPAFPGFPNKGSIPSRRFSGVVALRSTITSHIVNELRSGLQGGTITFFPEVNSAQFANQQGFNLGINAAGVTSATVQTGPNRNNTPTKNVTDNLTVSRNAHSMSFGMSFTQVNRWAVTQTPVPAVTLGVDTTDPASAMFTTTNFPGASSTDLTNARNVYGVLTGRITAITANANLSESGKYVYAGPSTQRYQQREMGYYANDSWHARKNLTINYGLRWEVQFPYEALNNRFTFATPDALYGVSGAGNLFKPGVLTGQPTVYNPLRLSQHAYNTQWRNLAPSIGLAWSPDVDNSPLHWLFGRGGKSVLRAGYSVAYDREGNSAFSALANNPGGFVSAARSLTLGNLVTGTGSDTLPLLLRQTSRLGPPAFPDAPSYPMPGSVSNSVNVIDPGLKMPYVQSWSVGIQREVTRNTVVEVRYVGNHLSRQWTTENLNEVNVVENGFLNEFQLAQANLLANIAAGRGSTFRYFGAGTGTSPLPITLAYASGIPAAQAGDASKYTSTLFSNTSYVNALAINQPATATFISNLSTNSAAQRANAAAAGLPANFFQVNPGVSAANLLTNLGGSSYNAGTLDVRRRLTKGLQFDANYTYSKGMTSVFTSLRAPLSRGLSPLNITHGFKMNWIYELPLGHGKPLLGNAHGALDRIVGGWSLNGTGRVQSGSAFSMGNVRLVGMTRSELQSAVGMRFNDGAKIAYFLPQDIIDNTIKAFNTSATSANGYGAAGAPTGRYIAPASAGSCIEVYNGQCGGTSLILYGPHLTRFDMSIVKKTRISERVNVELRGEFLNAFNNINFLVGSPNNDTNTATNFSNAAFGQVTQAYNDQSTTYDPGGRLIQFVMRINF</sequence>
<dbReference type="Pfam" id="PF25183">
    <property type="entry name" value="OMP_b-brl_4"/>
    <property type="match status" value="1"/>
</dbReference>
<dbReference type="Pfam" id="PF13620">
    <property type="entry name" value="CarboxypepD_reg"/>
    <property type="match status" value="1"/>
</dbReference>
<protein>
    <recommendedName>
        <fullName evidence="2">TonB-dependent transporter Oar-like beta-barrel domain-containing protein</fullName>
    </recommendedName>
</protein>
<organism evidence="3">
    <name type="scientific">Solibacter usitatus (strain Ellin6076)</name>
    <dbReference type="NCBI Taxonomy" id="234267"/>
    <lineage>
        <taxon>Bacteria</taxon>
        <taxon>Pseudomonadati</taxon>
        <taxon>Acidobacteriota</taxon>
        <taxon>Terriglobia</taxon>
        <taxon>Bryobacterales</taxon>
        <taxon>Solibacteraceae</taxon>
        <taxon>Candidatus Solibacter</taxon>
    </lineage>
</organism>
<dbReference type="InterPro" id="IPR013784">
    <property type="entry name" value="Carb-bd-like_fold"/>
</dbReference>
<accession>Q01VH0</accession>
<dbReference type="OrthoDB" id="97893at2"/>
<dbReference type="STRING" id="234267.Acid_5396"/>
<proteinExistence type="predicted"/>
<feature type="chain" id="PRO_5004162752" description="TonB-dependent transporter Oar-like beta-barrel domain-containing protein" evidence="1">
    <location>
        <begin position="22"/>
        <end position="1281"/>
    </location>
</feature>
<dbReference type="KEGG" id="sus:Acid_5396"/>
<evidence type="ECO:0000313" key="3">
    <source>
        <dbReference type="EMBL" id="ABJ86345.1"/>
    </source>
</evidence>
<name>Q01VH0_SOLUE</name>
<dbReference type="SUPFAM" id="SSF56935">
    <property type="entry name" value="Porins"/>
    <property type="match status" value="1"/>
</dbReference>
<dbReference type="GO" id="GO:0030246">
    <property type="term" value="F:carbohydrate binding"/>
    <property type="evidence" value="ECO:0007669"/>
    <property type="project" value="InterPro"/>
</dbReference>
<dbReference type="InParanoid" id="Q01VH0"/>
<evidence type="ECO:0000259" key="2">
    <source>
        <dbReference type="Pfam" id="PF25183"/>
    </source>
</evidence>
<dbReference type="Gene3D" id="2.60.40.1120">
    <property type="entry name" value="Carboxypeptidase-like, regulatory domain"/>
    <property type="match status" value="1"/>
</dbReference>